<dbReference type="PRINTS" id="PR00625">
    <property type="entry name" value="JDOMAIN"/>
</dbReference>
<dbReference type="PANTHER" id="PTHR44825">
    <property type="match status" value="1"/>
</dbReference>
<keyword evidence="2" id="KW-1133">Transmembrane helix</keyword>
<keyword evidence="2" id="KW-0812">Transmembrane</keyword>
<dbReference type="AlphaFoldDB" id="A0A8E5HRK3"/>
<feature type="transmembrane region" description="Helical" evidence="2">
    <location>
        <begin position="225"/>
        <end position="245"/>
    </location>
</feature>
<dbReference type="PROSITE" id="PS50076">
    <property type="entry name" value="DNAJ_2"/>
    <property type="match status" value="1"/>
</dbReference>
<dbReference type="Proteomes" id="UP000027002">
    <property type="component" value="Chromosome 4"/>
</dbReference>
<accession>A0A8E5HRK3</accession>
<dbReference type="Pfam" id="PF00226">
    <property type="entry name" value="DnaJ"/>
    <property type="match status" value="1"/>
</dbReference>
<dbReference type="EMBL" id="CP072756">
    <property type="protein sequence ID" value="QUC20360.1"/>
    <property type="molecule type" value="Genomic_DNA"/>
</dbReference>
<dbReference type="OrthoDB" id="10250354at2759"/>
<dbReference type="GeneID" id="66065379"/>
<dbReference type="InterPro" id="IPR018253">
    <property type="entry name" value="DnaJ_domain_CS"/>
</dbReference>
<keyword evidence="2" id="KW-0472">Membrane</keyword>
<protein>
    <recommendedName>
        <fullName evidence="3">J domain-containing protein</fullName>
    </recommendedName>
</protein>
<organism evidence="4 5">
    <name type="scientific">Ustilaginoidea virens</name>
    <name type="common">Rice false smut fungus</name>
    <name type="synonym">Villosiclava virens</name>
    <dbReference type="NCBI Taxonomy" id="1159556"/>
    <lineage>
        <taxon>Eukaryota</taxon>
        <taxon>Fungi</taxon>
        <taxon>Dikarya</taxon>
        <taxon>Ascomycota</taxon>
        <taxon>Pezizomycotina</taxon>
        <taxon>Sordariomycetes</taxon>
        <taxon>Hypocreomycetidae</taxon>
        <taxon>Hypocreales</taxon>
        <taxon>Clavicipitaceae</taxon>
        <taxon>Ustilaginoidea</taxon>
    </lineage>
</organism>
<dbReference type="InterPro" id="IPR052763">
    <property type="entry name" value="DnaJ_C4"/>
</dbReference>
<feature type="compositionally biased region" description="Low complexity" evidence="1">
    <location>
        <begin position="154"/>
        <end position="168"/>
    </location>
</feature>
<evidence type="ECO:0000313" key="5">
    <source>
        <dbReference type="Proteomes" id="UP000027002"/>
    </source>
</evidence>
<evidence type="ECO:0000313" key="4">
    <source>
        <dbReference type="EMBL" id="QUC20360.1"/>
    </source>
</evidence>
<feature type="compositionally biased region" description="Basic and acidic residues" evidence="1">
    <location>
        <begin position="171"/>
        <end position="198"/>
    </location>
</feature>
<dbReference type="PROSITE" id="PS00636">
    <property type="entry name" value="DNAJ_1"/>
    <property type="match status" value="1"/>
</dbReference>
<feature type="compositionally biased region" description="Low complexity" evidence="1">
    <location>
        <begin position="122"/>
        <end position="133"/>
    </location>
</feature>
<evidence type="ECO:0000256" key="2">
    <source>
        <dbReference type="SAM" id="Phobius"/>
    </source>
</evidence>
<dbReference type="KEGG" id="uvi:66065379"/>
<dbReference type="InterPro" id="IPR036869">
    <property type="entry name" value="J_dom_sf"/>
</dbReference>
<proteinExistence type="predicted"/>
<evidence type="ECO:0000256" key="1">
    <source>
        <dbReference type="SAM" id="MobiDB-lite"/>
    </source>
</evidence>
<name>A0A8E5HRK3_USTVR</name>
<dbReference type="SUPFAM" id="SSF46565">
    <property type="entry name" value="Chaperone J-domain"/>
    <property type="match status" value="1"/>
</dbReference>
<dbReference type="RefSeq" id="XP_042998033.1">
    <property type="nucleotide sequence ID" value="XM_043142099.1"/>
</dbReference>
<dbReference type="CDD" id="cd06257">
    <property type="entry name" value="DnaJ"/>
    <property type="match status" value="1"/>
</dbReference>
<evidence type="ECO:0000259" key="3">
    <source>
        <dbReference type="PROSITE" id="PS50076"/>
    </source>
</evidence>
<dbReference type="InterPro" id="IPR001623">
    <property type="entry name" value="DnaJ_domain"/>
</dbReference>
<dbReference type="PANTHER" id="PTHR44825:SF1">
    <property type="entry name" value="DNAJ HOMOLOG SUBFAMILY C MEMBER 4"/>
    <property type="match status" value="1"/>
</dbReference>
<sequence length="255" mass="28097">MPLHAARRAIPRLHAAPIATPPASLRHARLFHPSPPTPARDVAGQTHYERLGIQHDASHGEIKKHASSPSFYSLSKAHHPDVSRDPAAAHTFALLSESYAVLSDPGRRARYDREIVVRAAPRAPAGGRSPSGLSRRRGSFRGPPPSFYRNAAWAGGKPPDGPAGRAPRAGGGRDDDDHHHHRVPHFDEAAHARTQRREDERRWRRRALGDDGVEFEPQTTLAGHFFIVASILGATFAAPLVYLQLTRWRKHDGRA</sequence>
<keyword evidence="5" id="KW-1185">Reference proteome</keyword>
<feature type="domain" description="J" evidence="3">
    <location>
        <begin position="46"/>
        <end position="115"/>
    </location>
</feature>
<dbReference type="Gene3D" id="1.10.287.110">
    <property type="entry name" value="DnaJ domain"/>
    <property type="match status" value="1"/>
</dbReference>
<reference evidence="4" key="1">
    <citation type="submission" date="2020-03" db="EMBL/GenBank/DDBJ databases">
        <title>A mixture of massive structural variations and highly conserved coding sequences in Ustilaginoidea virens genome.</title>
        <authorList>
            <person name="Zhang K."/>
            <person name="Zhao Z."/>
            <person name="Zhang Z."/>
            <person name="Li Y."/>
            <person name="Hsiang T."/>
            <person name="Sun W."/>
        </authorList>
    </citation>
    <scope>NUCLEOTIDE SEQUENCE</scope>
    <source>
        <strain evidence="4">UV-8b</strain>
    </source>
</reference>
<gene>
    <name evidence="4" type="ORF">UV8b_04601</name>
</gene>
<dbReference type="SMART" id="SM00271">
    <property type="entry name" value="DnaJ"/>
    <property type="match status" value="1"/>
</dbReference>
<feature type="region of interest" description="Disordered" evidence="1">
    <location>
        <begin position="122"/>
        <end position="198"/>
    </location>
</feature>